<protein>
    <submittedName>
        <fullName evidence="1">FocB protein-alpha, helix-turn-helix, TRANSCRIPTION.4A</fullName>
    </submittedName>
</protein>
<proteinExistence type="predicted"/>
<dbReference type="InterPro" id="IPR036388">
    <property type="entry name" value="WH-like_DNA-bd_sf"/>
</dbReference>
<dbReference type="Gene3D" id="1.10.10.10">
    <property type="entry name" value="Winged helix-like DNA-binding domain superfamily/Winged helix DNA-binding domain"/>
    <property type="match status" value="1"/>
</dbReference>
<sequence>MAPQARCKLPPELGGLMRRDMETVIYQSNLGREDAKIAQLYFVDKLPQVDVATELYLGRATVQRRLPDIMARMKETSSKLYS</sequence>
<name>A0A8S5M6V1_9CAUD</name>
<accession>A0A8S5M6V1</accession>
<evidence type="ECO:0000313" key="1">
    <source>
        <dbReference type="EMBL" id="DAD77940.1"/>
    </source>
</evidence>
<dbReference type="EMBL" id="BK014836">
    <property type="protein sequence ID" value="DAD77940.1"/>
    <property type="molecule type" value="Genomic_DNA"/>
</dbReference>
<organism evidence="1">
    <name type="scientific">Siphoviridae sp. ctHDv29</name>
    <dbReference type="NCBI Taxonomy" id="2826228"/>
    <lineage>
        <taxon>Viruses</taxon>
        <taxon>Duplodnaviria</taxon>
        <taxon>Heunggongvirae</taxon>
        <taxon>Uroviricota</taxon>
        <taxon>Caudoviricetes</taxon>
    </lineage>
</organism>
<reference evidence="1" key="1">
    <citation type="journal article" date="2021" name="Proc. Natl. Acad. Sci. U.S.A.">
        <title>A Catalog of Tens of Thousands of Viruses from Human Metagenomes Reveals Hidden Associations with Chronic Diseases.</title>
        <authorList>
            <person name="Tisza M.J."/>
            <person name="Buck C.B."/>
        </authorList>
    </citation>
    <scope>NUCLEOTIDE SEQUENCE</scope>
    <source>
        <strain evidence="1">CtHDv29</strain>
    </source>
</reference>